<dbReference type="NCBIfam" id="TIGR01579">
    <property type="entry name" value="MiaB-like-C"/>
    <property type="match status" value="1"/>
</dbReference>
<dbReference type="Gene3D" id="3.80.30.20">
    <property type="entry name" value="tm_1862 like domain"/>
    <property type="match status" value="1"/>
</dbReference>
<protein>
    <submittedName>
        <fullName evidence="11">tRNA (N(6)-L-threonylcarbamoyladenosine(37)-C(2))-methylthiotransferase MtaB</fullName>
    </submittedName>
</protein>
<comment type="cofactor">
    <cofactor evidence="1">
        <name>[4Fe-4S] cluster</name>
        <dbReference type="ChEBI" id="CHEBI:49883"/>
    </cofactor>
</comment>
<evidence type="ECO:0000256" key="2">
    <source>
        <dbReference type="ARBA" id="ARBA00022485"/>
    </source>
</evidence>
<keyword evidence="12" id="KW-1185">Reference proteome</keyword>
<dbReference type="PANTHER" id="PTHR11918">
    <property type="entry name" value="RADICAL SAM PROTEINS"/>
    <property type="match status" value="1"/>
</dbReference>
<dbReference type="SFLD" id="SFLDS00029">
    <property type="entry name" value="Radical_SAM"/>
    <property type="match status" value="1"/>
</dbReference>
<dbReference type="SFLD" id="SFLDG01082">
    <property type="entry name" value="B12-binding_domain_containing"/>
    <property type="match status" value="1"/>
</dbReference>
<dbReference type="Proteomes" id="UP000693972">
    <property type="component" value="Unassembled WGS sequence"/>
</dbReference>
<dbReference type="SMART" id="SM00729">
    <property type="entry name" value="Elp3"/>
    <property type="match status" value="1"/>
</dbReference>
<keyword evidence="7" id="KW-0411">Iron-sulfur</keyword>
<dbReference type="InterPro" id="IPR007197">
    <property type="entry name" value="rSAM"/>
</dbReference>
<evidence type="ECO:0000313" key="10">
    <source>
        <dbReference type="EMBL" id="MBY4894375.1"/>
    </source>
</evidence>
<dbReference type="InterPro" id="IPR038135">
    <property type="entry name" value="Methylthiotransferase_N_sf"/>
</dbReference>
<dbReference type="GO" id="GO:0035598">
    <property type="term" value="F:tRNA (N(6)-L-threonylcarbamoyladenosine(37)-C(2))-methylthiotransferase activity"/>
    <property type="evidence" value="ECO:0007669"/>
    <property type="project" value="TreeGrafter"/>
</dbReference>
<dbReference type="Pfam" id="PF00919">
    <property type="entry name" value="UPF0004"/>
    <property type="match status" value="1"/>
</dbReference>
<dbReference type="InterPro" id="IPR005839">
    <property type="entry name" value="Methylthiotransferase"/>
</dbReference>
<dbReference type="Gene3D" id="3.40.50.12160">
    <property type="entry name" value="Methylthiotransferase, N-terminal domain"/>
    <property type="match status" value="1"/>
</dbReference>
<keyword evidence="5" id="KW-0479">Metal-binding</keyword>
<evidence type="ECO:0000256" key="1">
    <source>
        <dbReference type="ARBA" id="ARBA00001966"/>
    </source>
</evidence>
<dbReference type="CDD" id="cd01335">
    <property type="entry name" value="Radical_SAM"/>
    <property type="match status" value="1"/>
</dbReference>
<evidence type="ECO:0000256" key="6">
    <source>
        <dbReference type="ARBA" id="ARBA00023004"/>
    </source>
</evidence>
<accession>A0A975TTM4</accession>
<dbReference type="InterPro" id="IPR058240">
    <property type="entry name" value="rSAM_sf"/>
</dbReference>
<dbReference type="AlphaFoldDB" id="A0A975TTM4"/>
<dbReference type="InterPro" id="IPR023404">
    <property type="entry name" value="rSAM_horseshoe"/>
</dbReference>
<proteinExistence type="predicted"/>
<reference evidence="11 12" key="1">
    <citation type="submission" date="2021-07" db="EMBL/GenBank/DDBJ databases">
        <title>Karlodiniumbacter phycospheric gen. nov., sp. nov., a phycosphere bacterium isolated from karlodinium veneficum.</title>
        <authorList>
            <person name="Peng Y."/>
            <person name="Jiang L."/>
            <person name="Lee J."/>
        </authorList>
    </citation>
    <scope>NUCLEOTIDE SEQUENCE</scope>
    <source>
        <strain evidence="11 12">N5</strain>
    </source>
</reference>
<dbReference type="InterPro" id="IPR006638">
    <property type="entry name" value="Elp3/MiaA/NifB-like_rSAM"/>
</dbReference>
<dbReference type="InterPro" id="IPR020612">
    <property type="entry name" value="Methylthiotransferase_CS"/>
</dbReference>
<feature type="domain" description="MTTase N-terminal" evidence="8">
    <location>
        <begin position="2"/>
        <end position="111"/>
    </location>
</feature>
<dbReference type="SUPFAM" id="SSF102114">
    <property type="entry name" value="Radical SAM enzymes"/>
    <property type="match status" value="1"/>
</dbReference>
<organism evidence="11">
    <name type="scientific">Gymnodinialimonas phycosphaerae</name>
    <dbReference type="NCBI Taxonomy" id="2841589"/>
    <lineage>
        <taxon>Bacteria</taxon>
        <taxon>Pseudomonadati</taxon>
        <taxon>Pseudomonadota</taxon>
        <taxon>Alphaproteobacteria</taxon>
        <taxon>Rhodobacterales</taxon>
        <taxon>Paracoccaceae</taxon>
        <taxon>Gymnodinialimonas</taxon>
    </lineage>
</organism>
<evidence type="ECO:0000313" key="11">
    <source>
        <dbReference type="EMBL" id="QXL87040.1"/>
    </source>
</evidence>
<keyword evidence="2" id="KW-0004">4Fe-4S</keyword>
<name>A0A975TTM4_9RHOB</name>
<evidence type="ECO:0000256" key="7">
    <source>
        <dbReference type="ARBA" id="ARBA00023014"/>
    </source>
</evidence>
<keyword evidence="6" id="KW-0408">Iron</keyword>
<dbReference type="GO" id="GO:0046872">
    <property type="term" value="F:metal ion binding"/>
    <property type="evidence" value="ECO:0007669"/>
    <property type="project" value="UniProtKB-KW"/>
</dbReference>
<dbReference type="GO" id="GO:0051539">
    <property type="term" value="F:4 iron, 4 sulfur cluster binding"/>
    <property type="evidence" value="ECO:0007669"/>
    <property type="project" value="UniProtKB-KW"/>
</dbReference>
<dbReference type="EMBL" id="CP078073">
    <property type="protein sequence ID" value="QXL87040.1"/>
    <property type="molecule type" value="Genomic_DNA"/>
</dbReference>
<dbReference type="RefSeq" id="WP_257893951.1">
    <property type="nucleotide sequence ID" value="NZ_JAIMBW010000001.1"/>
</dbReference>
<gene>
    <name evidence="11" type="primary">mtaB</name>
    <name evidence="10" type="ORF">KUL25_16590</name>
    <name evidence="11" type="ORF">KUL25_16595</name>
</gene>
<feature type="domain" description="Radical SAM core" evidence="9">
    <location>
        <begin position="131"/>
        <end position="361"/>
    </location>
</feature>
<dbReference type="Pfam" id="PF04055">
    <property type="entry name" value="Radical_SAM"/>
    <property type="match status" value="1"/>
</dbReference>
<evidence type="ECO:0000256" key="3">
    <source>
        <dbReference type="ARBA" id="ARBA00022679"/>
    </source>
</evidence>
<dbReference type="PROSITE" id="PS51918">
    <property type="entry name" value="RADICAL_SAM"/>
    <property type="match status" value="1"/>
</dbReference>
<evidence type="ECO:0000256" key="5">
    <source>
        <dbReference type="ARBA" id="ARBA00022723"/>
    </source>
</evidence>
<dbReference type="InterPro" id="IPR006467">
    <property type="entry name" value="MiaB-like_bact"/>
</dbReference>
<dbReference type="NCBIfam" id="TIGR00089">
    <property type="entry name" value="MiaB/RimO family radical SAM methylthiotransferase"/>
    <property type="match status" value="1"/>
</dbReference>
<dbReference type="EMBL" id="JAIMBW010000001">
    <property type="protein sequence ID" value="MBY4894375.1"/>
    <property type="molecule type" value="Genomic_DNA"/>
</dbReference>
<evidence type="ECO:0000259" key="8">
    <source>
        <dbReference type="PROSITE" id="PS51449"/>
    </source>
</evidence>
<evidence type="ECO:0000256" key="4">
    <source>
        <dbReference type="ARBA" id="ARBA00022691"/>
    </source>
</evidence>
<keyword evidence="4" id="KW-0949">S-adenosyl-L-methionine</keyword>
<evidence type="ECO:0000259" key="9">
    <source>
        <dbReference type="PROSITE" id="PS51918"/>
    </source>
</evidence>
<dbReference type="InterPro" id="IPR013848">
    <property type="entry name" value="Methylthiotransferase_N"/>
</dbReference>
<sequence>MSAPVFHTLGCRLNAYETEAMREMTAQAGLQDAVVINTCAVTAEAVRKARQEIRKLRRDNPAAKLIVTGCAAQTEPATFEAMAEVDLVLGNSEKMDPATWAAPDLIGETEKVRVDDIMSVRETAEHLIDGFGTRSRAYVQVQNGCDHRCTFCIIPYGRGNSRSVPAGVVVDQIKRLVDRGFNEIVLTGVDMTSWGADLPATPKLGDLVLRILKLVPDLPRLRISSIDSIEVDDALMQAIATEPRLMPHLHLSLQHGDDLILKRMKRRHLRDDAIAFCEDARKLRPDITFGADIIAGFPTETDAHFANSLKLVHDCDLTWLHVFPYSPREGTPAARMPQVNGTVIKARAKQLRLAGDAAVAAHLSQQIGQSHSILMESPKTGRTEQFTEVKFATDQPEGHIVFARITGSNGRVLTAD</sequence>
<evidence type="ECO:0000313" key="12">
    <source>
        <dbReference type="Proteomes" id="UP000693972"/>
    </source>
</evidence>
<keyword evidence="3" id="KW-0808">Transferase</keyword>
<dbReference type="PROSITE" id="PS01278">
    <property type="entry name" value="MTTASE_RADICAL"/>
    <property type="match status" value="1"/>
</dbReference>
<dbReference type="PANTHER" id="PTHR11918:SF45">
    <property type="entry name" value="THREONYLCARBAMOYLADENOSINE TRNA METHYLTHIOTRANSFERASE"/>
    <property type="match status" value="1"/>
</dbReference>
<dbReference type="PROSITE" id="PS51449">
    <property type="entry name" value="MTTASE_N"/>
    <property type="match status" value="1"/>
</dbReference>